<proteinExistence type="predicted"/>
<dbReference type="EMBL" id="DS915406">
    <property type="protein sequence ID" value="EEC16991.1"/>
    <property type="molecule type" value="Genomic_DNA"/>
</dbReference>
<dbReference type="OrthoDB" id="9445642at2759"/>
<sequence>MTLVVVTIFALCWLPYQSYNILQEIYPAINHPRNKQDEVPCYRQTTTHSTRYSMRSYS</sequence>
<dbReference type="Gene3D" id="1.20.1070.10">
    <property type="entry name" value="Rhodopsin 7-helix transmembrane proteins"/>
    <property type="match status" value="1"/>
</dbReference>
<name>B7QDR9_IXOSC</name>
<protein>
    <recommendedName>
        <fullName evidence="5">G-protein coupled receptors family 1 profile domain-containing protein</fullName>
    </recommendedName>
</protein>
<accession>B7QDR9</accession>
<evidence type="ECO:0008006" key="5">
    <source>
        <dbReference type="Google" id="ProtNLM"/>
    </source>
</evidence>
<feature type="signal peptide" evidence="1">
    <location>
        <begin position="1"/>
        <end position="18"/>
    </location>
</feature>
<dbReference type="InParanoid" id="B7QDR9"/>
<dbReference type="EnsemblMetazoa" id="ISCW022224-RA">
    <property type="protein sequence ID" value="ISCW022224-PA"/>
    <property type="gene ID" value="ISCW022224"/>
</dbReference>
<dbReference type="SUPFAM" id="SSF81321">
    <property type="entry name" value="Family A G protein-coupled receptor-like"/>
    <property type="match status" value="1"/>
</dbReference>
<dbReference type="VEuPathDB" id="VectorBase:ISCP_036837"/>
<feature type="chain" id="PRO_5014568311" description="G-protein coupled receptors family 1 profile domain-containing protein" evidence="1">
    <location>
        <begin position="19"/>
        <end position="58"/>
    </location>
</feature>
<dbReference type="PaxDb" id="6945-B7QDR9"/>
<evidence type="ECO:0000313" key="3">
    <source>
        <dbReference type="EnsemblMetazoa" id="ISCW022224-PA"/>
    </source>
</evidence>
<dbReference type="VEuPathDB" id="VectorBase:ISCW022224"/>
<reference evidence="2 4" key="1">
    <citation type="submission" date="2008-03" db="EMBL/GenBank/DDBJ databases">
        <title>Annotation of Ixodes scapularis.</title>
        <authorList>
            <consortium name="Ixodes scapularis Genome Project Consortium"/>
            <person name="Caler E."/>
            <person name="Hannick L.I."/>
            <person name="Bidwell S."/>
            <person name="Joardar V."/>
            <person name="Thiagarajan M."/>
            <person name="Amedeo P."/>
            <person name="Galinsky K.J."/>
            <person name="Schobel S."/>
            <person name="Inman J."/>
            <person name="Hostetler J."/>
            <person name="Miller J."/>
            <person name="Hammond M."/>
            <person name="Megy K."/>
            <person name="Lawson D."/>
            <person name="Kodira C."/>
            <person name="Sutton G."/>
            <person name="Meyer J."/>
            <person name="Hill C.A."/>
            <person name="Birren B."/>
            <person name="Nene V."/>
            <person name="Collins F."/>
            <person name="Alarcon-Chaidez F."/>
            <person name="Wikel S."/>
            <person name="Strausberg R."/>
        </authorList>
    </citation>
    <scope>NUCLEOTIDE SEQUENCE [LARGE SCALE GENOMIC DNA]</scope>
    <source>
        <strain evidence="4">Wikel</strain>
        <strain evidence="2">Wikel colony</strain>
    </source>
</reference>
<dbReference type="HOGENOM" id="CLU_2981377_0_0_1"/>
<reference evidence="3" key="2">
    <citation type="submission" date="2020-05" db="UniProtKB">
        <authorList>
            <consortium name="EnsemblMetazoa"/>
        </authorList>
    </citation>
    <scope>IDENTIFICATION</scope>
    <source>
        <strain evidence="3">wikel</strain>
    </source>
</reference>
<dbReference type="EMBL" id="ABJB010626612">
    <property type="status" value="NOT_ANNOTATED_CDS"/>
    <property type="molecule type" value="Genomic_DNA"/>
</dbReference>
<keyword evidence="4" id="KW-1185">Reference proteome</keyword>
<dbReference type="Proteomes" id="UP000001555">
    <property type="component" value="Unassembled WGS sequence"/>
</dbReference>
<evidence type="ECO:0000313" key="4">
    <source>
        <dbReference type="Proteomes" id="UP000001555"/>
    </source>
</evidence>
<evidence type="ECO:0000313" key="2">
    <source>
        <dbReference type="EMBL" id="EEC16991.1"/>
    </source>
</evidence>
<keyword evidence="1" id="KW-0732">Signal</keyword>
<organism>
    <name type="scientific">Ixodes scapularis</name>
    <name type="common">Black-legged tick</name>
    <name type="synonym">Deer tick</name>
    <dbReference type="NCBI Taxonomy" id="6945"/>
    <lineage>
        <taxon>Eukaryota</taxon>
        <taxon>Metazoa</taxon>
        <taxon>Ecdysozoa</taxon>
        <taxon>Arthropoda</taxon>
        <taxon>Chelicerata</taxon>
        <taxon>Arachnida</taxon>
        <taxon>Acari</taxon>
        <taxon>Parasitiformes</taxon>
        <taxon>Ixodida</taxon>
        <taxon>Ixodoidea</taxon>
        <taxon>Ixodidae</taxon>
        <taxon>Ixodinae</taxon>
        <taxon>Ixodes</taxon>
    </lineage>
</organism>
<evidence type="ECO:0000256" key="1">
    <source>
        <dbReference type="SAM" id="SignalP"/>
    </source>
</evidence>
<gene>
    <name evidence="2" type="ORF">IscW_ISCW022224</name>
</gene>
<dbReference type="VEuPathDB" id="VectorBase:ISCI022224"/>
<dbReference type="AlphaFoldDB" id="B7QDR9"/>